<keyword evidence="3" id="KW-1185">Reference proteome</keyword>
<comment type="caution">
    <text evidence="2">The sequence shown here is derived from an EMBL/GenBank/DDBJ whole genome shotgun (WGS) entry which is preliminary data.</text>
</comment>
<organism evidence="2 3">
    <name type="scientific">Planobispora longispora</name>
    <dbReference type="NCBI Taxonomy" id="28887"/>
    <lineage>
        <taxon>Bacteria</taxon>
        <taxon>Bacillati</taxon>
        <taxon>Actinomycetota</taxon>
        <taxon>Actinomycetes</taxon>
        <taxon>Streptosporangiales</taxon>
        <taxon>Streptosporangiaceae</taxon>
        <taxon>Planobispora</taxon>
    </lineage>
</organism>
<dbReference type="RefSeq" id="WP_203892623.1">
    <property type="nucleotide sequence ID" value="NZ_BOOH01000037.1"/>
</dbReference>
<evidence type="ECO:0000313" key="2">
    <source>
        <dbReference type="EMBL" id="GIH78081.1"/>
    </source>
</evidence>
<proteinExistence type="predicted"/>
<feature type="compositionally biased region" description="Low complexity" evidence="1">
    <location>
        <begin position="62"/>
        <end position="75"/>
    </location>
</feature>
<dbReference type="EMBL" id="BOOH01000037">
    <property type="protein sequence ID" value="GIH78081.1"/>
    <property type="molecule type" value="Genomic_DNA"/>
</dbReference>
<gene>
    <name evidence="2" type="ORF">Plo01_45100</name>
</gene>
<feature type="compositionally biased region" description="Basic residues" evidence="1">
    <location>
        <begin position="51"/>
        <end position="61"/>
    </location>
</feature>
<evidence type="ECO:0000256" key="1">
    <source>
        <dbReference type="SAM" id="MobiDB-lite"/>
    </source>
</evidence>
<protein>
    <submittedName>
        <fullName evidence="2">Uncharacterized protein</fullName>
    </submittedName>
</protein>
<dbReference type="Proteomes" id="UP000616724">
    <property type="component" value="Unassembled WGS sequence"/>
</dbReference>
<reference evidence="2 3" key="1">
    <citation type="submission" date="2021-01" db="EMBL/GenBank/DDBJ databases">
        <title>Whole genome shotgun sequence of Planobispora longispora NBRC 13918.</title>
        <authorList>
            <person name="Komaki H."/>
            <person name="Tamura T."/>
        </authorList>
    </citation>
    <scope>NUCLEOTIDE SEQUENCE [LARGE SCALE GENOMIC DNA]</scope>
    <source>
        <strain evidence="2 3">NBRC 13918</strain>
    </source>
</reference>
<dbReference type="AlphaFoldDB" id="A0A8J3RPY7"/>
<feature type="region of interest" description="Disordered" evidence="1">
    <location>
        <begin position="38"/>
        <end position="77"/>
    </location>
</feature>
<sequence length="95" mass="10271">MIGQAVGRDVTFVELTPEQAREHWKDTYPEEIVDWFPEMDADPADGGAGVRPRREHAHRAGVARAPARGGLPAGVSYPGMSVAAATGRMRMPSRS</sequence>
<evidence type="ECO:0000313" key="3">
    <source>
        <dbReference type="Proteomes" id="UP000616724"/>
    </source>
</evidence>
<name>A0A8J3RPY7_9ACTN</name>
<accession>A0A8J3RPY7</accession>